<accession>A0A6L6Q3I4</accession>
<feature type="chain" id="PRO_5026991734" evidence="1">
    <location>
        <begin position="23"/>
        <end position="191"/>
    </location>
</feature>
<keyword evidence="3" id="KW-1185">Reference proteome</keyword>
<evidence type="ECO:0000313" key="3">
    <source>
        <dbReference type="Proteomes" id="UP000484015"/>
    </source>
</evidence>
<dbReference type="RefSeq" id="WP_155440764.1">
    <property type="nucleotide sequence ID" value="NZ_WNLA01000015.1"/>
</dbReference>
<protein>
    <submittedName>
        <fullName evidence="2">Uncharacterized protein</fullName>
    </submittedName>
</protein>
<reference evidence="2 3" key="1">
    <citation type="submission" date="2019-11" db="EMBL/GenBank/DDBJ databases">
        <title>Type strains purchased from KCTC, JCM and DSMZ.</title>
        <authorList>
            <person name="Lu H."/>
        </authorList>
    </citation>
    <scope>NUCLEOTIDE SEQUENCE [LARGE SCALE GENOMIC DNA]</scope>
    <source>
        <strain evidence="2 3">KCTC 42409</strain>
    </source>
</reference>
<dbReference type="OrthoDB" id="70361at2"/>
<dbReference type="EMBL" id="WNLA01000015">
    <property type="protein sequence ID" value="MTW04413.1"/>
    <property type="molecule type" value="Genomic_DNA"/>
</dbReference>
<evidence type="ECO:0000256" key="1">
    <source>
        <dbReference type="SAM" id="SignalP"/>
    </source>
</evidence>
<evidence type="ECO:0000313" key="2">
    <source>
        <dbReference type="EMBL" id="MTW04413.1"/>
    </source>
</evidence>
<proteinExistence type="predicted"/>
<comment type="caution">
    <text evidence="2">The sequence shown here is derived from an EMBL/GenBank/DDBJ whole genome shotgun (WGS) entry which is preliminary data.</text>
</comment>
<dbReference type="AlphaFoldDB" id="A0A6L6Q3I4"/>
<gene>
    <name evidence="2" type="ORF">GM668_20250</name>
</gene>
<name>A0A6L6Q3I4_9BURK</name>
<feature type="signal peptide" evidence="1">
    <location>
        <begin position="1"/>
        <end position="22"/>
    </location>
</feature>
<organism evidence="2 3">
    <name type="scientific">Pseudoduganella ginsengisoli</name>
    <dbReference type="NCBI Taxonomy" id="1462440"/>
    <lineage>
        <taxon>Bacteria</taxon>
        <taxon>Pseudomonadati</taxon>
        <taxon>Pseudomonadota</taxon>
        <taxon>Betaproteobacteria</taxon>
        <taxon>Burkholderiales</taxon>
        <taxon>Oxalobacteraceae</taxon>
        <taxon>Telluria group</taxon>
        <taxon>Pseudoduganella</taxon>
    </lineage>
</organism>
<sequence>MRRYLNCLAIVTVFSSWDSAVAQESTISSAYTGIASKACVRRIDDAVTGARTSDCPGVHGFRLQVLEDDERSSVSVVTPDGRVLPLNYWDVVTRGFSTLGTRAEWRIAKAGGKAVPVALIVRVNAVDQSDPEHPKRVPLLAVARIARDAACVVRTVDARAPDANEQARQVAADRHIACLPGGPDSNPTTKG</sequence>
<dbReference type="Proteomes" id="UP000484015">
    <property type="component" value="Unassembled WGS sequence"/>
</dbReference>
<keyword evidence="1" id="KW-0732">Signal</keyword>